<organism evidence="1 2">
    <name type="scientific">Dyella soli</name>
    <dbReference type="NCBI Taxonomy" id="522319"/>
    <lineage>
        <taxon>Bacteria</taxon>
        <taxon>Pseudomonadati</taxon>
        <taxon>Pseudomonadota</taxon>
        <taxon>Gammaproteobacteria</taxon>
        <taxon>Lysobacterales</taxon>
        <taxon>Rhodanobacteraceae</taxon>
        <taxon>Dyella</taxon>
    </lineage>
</organism>
<gene>
    <name evidence="1" type="ORF">EZM97_05500</name>
</gene>
<dbReference type="SUPFAM" id="SSF52833">
    <property type="entry name" value="Thioredoxin-like"/>
    <property type="match status" value="1"/>
</dbReference>
<evidence type="ECO:0000313" key="2">
    <source>
        <dbReference type="Proteomes" id="UP000291822"/>
    </source>
</evidence>
<protein>
    <submittedName>
        <fullName evidence="1">DsbA family protein</fullName>
    </submittedName>
</protein>
<dbReference type="InterPro" id="IPR036249">
    <property type="entry name" value="Thioredoxin-like_sf"/>
</dbReference>
<evidence type="ECO:0000313" key="1">
    <source>
        <dbReference type="EMBL" id="TCI12788.1"/>
    </source>
</evidence>
<dbReference type="RefSeq" id="WP_131150433.1">
    <property type="nucleotide sequence ID" value="NZ_SJTG01000001.1"/>
</dbReference>
<dbReference type="AlphaFoldDB" id="A0A4R0Z0B4"/>
<dbReference type="CDD" id="cd03025">
    <property type="entry name" value="DsbA_FrnE_like"/>
    <property type="match status" value="1"/>
</dbReference>
<dbReference type="Proteomes" id="UP000291822">
    <property type="component" value="Unassembled WGS sequence"/>
</dbReference>
<dbReference type="EMBL" id="SJTG01000001">
    <property type="protein sequence ID" value="TCI12788.1"/>
    <property type="molecule type" value="Genomic_DNA"/>
</dbReference>
<comment type="caution">
    <text evidence="1">The sequence shown here is derived from an EMBL/GenBank/DDBJ whole genome shotgun (WGS) entry which is preliminary data.</text>
</comment>
<reference evidence="1 2" key="1">
    <citation type="submission" date="2019-02" db="EMBL/GenBank/DDBJ databases">
        <title>Dyella amyloliquefaciens sp. nov., isolated from forest soil.</title>
        <authorList>
            <person name="Gao Z.-H."/>
            <person name="Qiu L.-H."/>
        </authorList>
    </citation>
    <scope>NUCLEOTIDE SEQUENCE [LARGE SCALE GENOMIC DNA]</scope>
    <source>
        <strain evidence="1 2">KACC 12747</strain>
    </source>
</reference>
<proteinExistence type="predicted"/>
<keyword evidence="2" id="KW-1185">Reference proteome</keyword>
<sequence>MSSHHATLHYIHDPLCGWCYAAQPLVSAAMRQLGARVDLILHAGGLFAEPRTLDHELGEHIAHSDERIAQLSGQFFGKPYLEGLLADPTTVLFSLPPITAILAARSIDASLAYPMLVAIQAAHYQRGLRVVDPDILVEMAEELAIDGDTFRQSYARVRSTDLLEHIEASRRLLNEVHGHGFPTLVLEVHGKRQVLPHHLDYGKPEAFVERLAARLPAVH</sequence>
<dbReference type="Gene3D" id="3.40.30.10">
    <property type="entry name" value="Glutaredoxin"/>
    <property type="match status" value="1"/>
</dbReference>
<name>A0A4R0Z0B4_9GAMM</name>
<accession>A0A4R0Z0B4</accession>